<evidence type="ECO:0000313" key="3">
    <source>
        <dbReference type="Proteomes" id="UP000242381"/>
    </source>
</evidence>
<accession>A0A1X0SG34</accession>
<gene>
    <name evidence="2" type="ORF">BCV71DRAFT_252500</name>
</gene>
<keyword evidence="1" id="KW-1133">Transmembrane helix</keyword>
<feature type="transmembrane region" description="Helical" evidence="1">
    <location>
        <begin position="110"/>
        <end position="131"/>
    </location>
</feature>
<keyword evidence="1" id="KW-0812">Transmembrane</keyword>
<dbReference type="EMBL" id="KV921260">
    <property type="protein sequence ID" value="ORE23128.1"/>
    <property type="molecule type" value="Genomic_DNA"/>
</dbReference>
<reference evidence="2 3" key="1">
    <citation type="journal article" date="2016" name="Proc. Natl. Acad. Sci. U.S.A.">
        <title>Lipid metabolic changes in an early divergent fungus govern the establishment of a mutualistic symbiosis with endobacteria.</title>
        <authorList>
            <person name="Lastovetsky O.A."/>
            <person name="Gaspar M.L."/>
            <person name="Mondo S.J."/>
            <person name="LaButti K.M."/>
            <person name="Sandor L."/>
            <person name="Grigoriev I.V."/>
            <person name="Henry S.A."/>
            <person name="Pawlowska T.E."/>
        </authorList>
    </citation>
    <scope>NUCLEOTIDE SEQUENCE [LARGE SCALE GENOMIC DNA]</scope>
    <source>
        <strain evidence="2 3">ATCC 11559</strain>
    </source>
</reference>
<dbReference type="AlphaFoldDB" id="A0A1X0SG34"/>
<organism evidence="2 3">
    <name type="scientific">Rhizopus microsporus</name>
    <dbReference type="NCBI Taxonomy" id="58291"/>
    <lineage>
        <taxon>Eukaryota</taxon>
        <taxon>Fungi</taxon>
        <taxon>Fungi incertae sedis</taxon>
        <taxon>Mucoromycota</taxon>
        <taxon>Mucoromycotina</taxon>
        <taxon>Mucoromycetes</taxon>
        <taxon>Mucorales</taxon>
        <taxon>Mucorineae</taxon>
        <taxon>Rhizopodaceae</taxon>
        <taxon>Rhizopus</taxon>
    </lineage>
</organism>
<evidence type="ECO:0000256" key="1">
    <source>
        <dbReference type="SAM" id="Phobius"/>
    </source>
</evidence>
<name>A0A1X0SG34_RHIZD</name>
<feature type="transmembrane region" description="Helical" evidence="1">
    <location>
        <begin position="61"/>
        <end position="81"/>
    </location>
</feature>
<keyword evidence="1" id="KW-0472">Membrane</keyword>
<evidence type="ECO:0000313" key="2">
    <source>
        <dbReference type="EMBL" id="ORE23128.1"/>
    </source>
</evidence>
<sequence>MVSISIDSEKQELRTQLVDLFIISGWMEEAIITIIIWRALSTLSELYGYIIIRHHGEMVTLLASLKALSMVGAIDVTLVFVNVLCKLNVIQIVSFIGRCTTYPQLGLVTLWQRAGTLLFLAAGISMVIVFATM</sequence>
<dbReference type="Proteomes" id="UP000242381">
    <property type="component" value="Unassembled WGS sequence"/>
</dbReference>
<proteinExistence type="predicted"/>
<protein>
    <submittedName>
        <fullName evidence="2">Uncharacterized protein</fullName>
    </submittedName>
</protein>